<organism evidence="5 6">
    <name type="scientific">Leucocoprinus birnbaumii</name>
    <dbReference type="NCBI Taxonomy" id="56174"/>
    <lineage>
        <taxon>Eukaryota</taxon>
        <taxon>Fungi</taxon>
        <taxon>Dikarya</taxon>
        <taxon>Basidiomycota</taxon>
        <taxon>Agaricomycotina</taxon>
        <taxon>Agaricomycetes</taxon>
        <taxon>Agaricomycetidae</taxon>
        <taxon>Agaricales</taxon>
        <taxon>Agaricineae</taxon>
        <taxon>Agaricaceae</taxon>
        <taxon>Leucocoprinus</taxon>
    </lineage>
</organism>
<dbReference type="InterPro" id="IPR050327">
    <property type="entry name" value="Proton-linked_MCT"/>
</dbReference>
<feature type="transmembrane region" description="Helical" evidence="3">
    <location>
        <begin position="342"/>
        <end position="362"/>
    </location>
</feature>
<keyword evidence="3" id="KW-0812">Transmembrane</keyword>
<feature type="transmembrane region" description="Helical" evidence="3">
    <location>
        <begin position="276"/>
        <end position="301"/>
    </location>
</feature>
<dbReference type="GO" id="GO:0016020">
    <property type="term" value="C:membrane"/>
    <property type="evidence" value="ECO:0007669"/>
    <property type="project" value="UniProtKB-SubCell"/>
</dbReference>
<feature type="transmembrane region" description="Helical" evidence="3">
    <location>
        <begin position="116"/>
        <end position="136"/>
    </location>
</feature>
<evidence type="ECO:0000313" key="5">
    <source>
        <dbReference type="EMBL" id="KAJ3563679.1"/>
    </source>
</evidence>
<dbReference type="PROSITE" id="PS50850">
    <property type="entry name" value="MFS"/>
    <property type="match status" value="1"/>
</dbReference>
<protein>
    <recommendedName>
        <fullName evidence="4">Major facilitator superfamily (MFS) profile domain-containing protein</fullName>
    </recommendedName>
</protein>
<dbReference type="GO" id="GO:0022857">
    <property type="term" value="F:transmembrane transporter activity"/>
    <property type="evidence" value="ECO:0007669"/>
    <property type="project" value="InterPro"/>
</dbReference>
<proteinExistence type="inferred from homology"/>
<feature type="transmembrane region" description="Helical" evidence="3">
    <location>
        <begin position="437"/>
        <end position="456"/>
    </location>
</feature>
<dbReference type="Proteomes" id="UP001213000">
    <property type="component" value="Unassembled WGS sequence"/>
</dbReference>
<accession>A0AAD5YRI3</accession>
<feature type="transmembrane region" description="Helical" evidence="3">
    <location>
        <begin position="403"/>
        <end position="425"/>
    </location>
</feature>
<evidence type="ECO:0000259" key="4">
    <source>
        <dbReference type="PROSITE" id="PS50850"/>
    </source>
</evidence>
<comment type="similarity">
    <text evidence="2">Belongs to the major facilitator superfamily. Monocarboxylate porter (TC 2.A.1.13) family.</text>
</comment>
<evidence type="ECO:0000256" key="3">
    <source>
        <dbReference type="SAM" id="Phobius"/>
    </source>
</evidence>
<comment type="subcellular location">
    <subcellularLocation>
        <location evidence="1">Membrane</location>
        <topology evidence="1">Multi-pass membrane protein</topology>
    </subcellularLocation>
</comment>
<feature type="transmembrane region" description="Helical" evidence="3">
    <location>
        <begin position="143"/>
        <end position="162"/>
    </location>
</feature>
<keyword evidence="3" id="KW-0472">Membrane</keyword>
<dbReference type="Pfam" id="PF07690">
    <property type="entry name" value="MFS_1"/>
    <property type="match status" value="1"/>
</dbReference>
<feature type="transmembrane region" description="Helical" evidence="3">
    <location>
        <begin position="313"/>
        <end position="330"/>
    </location>
</feature>
<feature type="domain" description="Major facilitator superfamily (MFS) profile" evidence="4">
    <location>
        <begin position="278"/>
        <end position="461"/>
    </location>
</feature>
<keyword evidence="6" id="KW-1185">Reference proteome</keyword>
<dbReference type="InterPro" id="IPR036259">
    <property type="entry name" value="MFS_trans_sf"/>
</dbReference>
<reference evidence="5" key="1">
    <citation type="submission" date="2022-07" db="EMBL/GenBank/DDBJ databases">
        <title>Genome Sequence of Leucocoprinus birnbaumii.</title>
        <authorList>
            <person name="Buettner E."/>
        </authorList>
    </citation>
    <scope>NUCLEOTIDE SEQUENCE</scope>
    <source>
        <strain evidence="5">VT141</strain>
    </source>
</reference>
<comment type="caution">
    <text evidence="5">The sequence shown here is derived from an EMBL/GenBank/DDBJ whole genome shotgun (WGS) entry which is preliminary data.</text>
</comment>
<dbReference type="SUPFAM" id="SSF103473">
    <property type="entry name" value="MFS general substrate transporter"/>
    <property type="match status" value="1"/>
</dbReference>
<dbReference type="AlphaFoldDB" id="A0AAD5YRI3"/>
<sequence length="461" mass="49532">MFPGLTTQPEVLMQSSLRITAVNLNRSEDSFDEKKANIEAIHLEIALDSKPGTQHEVSQVSLSDLQDDCPDGGITAWLVVFGAACCAFGTFGILDSFGVFQAYYEQTLLQDQTPSAIAWIGSTQSALVVIPGVIVGRLFDIGYFRPLFIISSLLLVTATFLIGECTQYWQFLLCQGIAVGLASCGAFGCASTAIAHWFKKKRGRALSYMGVGCAVSGTIFPIGCKKLIPLVGFPWTMRILGFTVLLGMALSNLTVKRRLPPIKTEGKLLDFSVFKDLAFTVFTLAAIFINLGLYTVANYISTSAIDSGSSSEFAFYFVSLFNASSLFGKWSGGYLGDKVGALNVMVPSLLIVGVVTCVWPLLHSTSALIVIIIIYGFCYGSYITLPVVPIMDMGSETDVGSRVGMFFTFQSLGVLAGPPISGAIIARTGGFKEAGAYAGSTVFLGALMLLFVRHFLKTKSR</sequence>
<feature type="transmembrane region" description="Helical" evidence="3">
    <location>
        <begin position="168"/>
        <end position="198"/>
    </location>
</feature>
<dbReference type="EMBL" id="JANIEX010000733">
    <property type="protein sequence ID" value="KAJ3563679.1"/>
    <property type="molecule type" value="Genomic_DNA"/>
</dbReference>
<evidence type="ECO:0000313" key="6">
    <source>
        <dbReference type="Proteomes" id="UP001213000"/>
    </source>
</evidence>
<feature type="transmembrane region" description="Helical" evidence="3">
    <location>
        <begin position="205"/>
        <end position="223"/>
    </location>
</feature>
<keyword evidence="3" id="KW-1133">Transmembrane helix</keyword>
<feature type="transmembrane region" description="Helical" evidence="3">
    <location>
        <begin position="235"/>
        <end position="255"/>
    </location>
</feature>
<dbReference type="PANTHER" id="PTHR11360">
    <property type="entry name" value="MONOCARBOXYLATE TRANSPORTER"/>
    <property type="match status" value="1"/>
</dbReference>
<feature type="transmembrane region" description="Helical" evidence="3">
    <location>
        <begin position="368"/>
        <end position="391"/>
    </location>
</feature>
<dbReference type="Gene3D" id="1.20.1250.20">
    <property type="entry name" value="MFS general substrate transporter like domains"/>
    <property type="match status" value="1"/>
</dbReference>
<gene>
    <name evidence="5" type="ORF">NP233_g8785</name>
</gene>
<name>A0AAD5YRI3_9AGAR</name>
<evidence type="ECO:0000256" key="1">
    <source>
        <dbReference type="ARBA" id="ARBA00004141"/>
    </source>
</evidence>
<dbReference type="InterPro" id="IPR011701">
    <property type="entry name" value="MFS"/>
</dbReference>
<feature type="transmembrane region" description="Helical" evidence="3">
    <location>
        <begin position="76"/>
        <end position="104"/>
    </location>
</feature>
<evidence type="ECO:0000256" key="2">
    <source>
        <dbReference type="ARBA" id="ARBA00006727"/>
    </source>
</evidence>
<dbReference type="PANTHER" id="PTHR11360:SF234">
    <property type="entry name" value="MFS-TYPE TRANSPORTER DBAD-RELATED"/>
    <property type="match status" value="1"/>
</dbReference>
<dbReference type="InterPro" id="IPR020846">
    <property type="entry name" value="MFS_dom"/>
</dbReference>